<evidence type="ECO:0000313" key="2">
    <source>
        <dbReference type="Proteomes" id="UP001627154"/>
    </source>
</evidence>
<dbReference type="AlphaFoldDB" id="A0ABD2XLB0"/>
<keyword evidence="2" id="KW-1185">Reference proteome</keyword>
<reference evidence="1 2" key="1">
    <citation type="journal article" date="2024" name="bioRxiv">
        <title>A reference genome for Trichogramma kaykai: A tiny desert-dwelling parasitoid wasp with competing sex-ratio distorters.</title>
        <authorList>
            <person name="Culotta J."/>
            <person name="Lindsey A.R."/>
        </authorList>
    </citation>
    <scope>NUCLEOTIDE SEQUENCE [LARGE SCALE GENOMIC DNA]</scope>
    <source>
        <strain evidence="1 2">KSX58</strain>
    </source>
</reference>
<comment type="caution">
    <text evidence="1">The sequence shown here is derived from an EMBL/GenBank/DDBJ whole genome shotgun (WGS) entry which is preliminary data.</text>
</comment>
<protein>
    <submittedName>
        <fullName evidence="1">Uncharacterized protein</fullName>
    </submittedName>
</protein>
<organism evidence="1 2">
    <name type="scientific">Trichogramma kaykai</name>
    <dbReference type="NCBI Taxonomy" id="54128"/>
    <lineage>
        <taxon>Eukaryota</taxon>
        <taxon>Metazoa</taxon>
        <taxon>Ecdysozoa</taxon>
        <taxon>Arthropoda</taxon>
        <taxon>Hexapoda</taxon>
        <taxon>Insecta</taxon>
        <taxon>Pterygota</taxon>
        <taxon>Neoptera</taxon>
        <taxon>Endopterygota</taxon>
        <taxon>Hymenoptera</taxon>
        <taxon>Apocrita</taxon>
        <taxon>Proctotrupomorpha</taxon>
        <taxon>Chalcidoidea</taxon>
        <taxon>Trichogrammatidae</taxon>
        <taxon>Trichogramma</taxon>
    </lineage>
</organism>
<sequence length="69" mass="8233">MSPTLYATTILDRYYRKHFDIMPDLLLLFLYIHYSSSSSKDQNTMQTRKLYVAQQIAMWNAIGGRVLWR</sequence>
<evidence type="ECO:0000313" key="1">
    <source>
        <dbReference type="EMBL" id="KAL3406037.1"/>
    </source>
</evidence>
<gene>
    <name evidence="1" type="ORF">TKK_001437</name>
</gene>
<dbReference type="Proteomes" id="UP001627154">
    <property type="component" value="Unassembled WGS sequence"/>
</dbReference>
<accession>A0ABD2XLB0</accession>
<dbReference type="EMBL" id="JBJJXI010000019">
    <property type="protein sequence ID" value="KAL3406037.1"/>
    <property type="molecule type" value="Genomic_DNA"/>
</dbReference>
<proteinExistence type="predicted"/>
<name>A0ABD2XLB0_9HYME</name>